<dbReference type="GO" id="GO:0042597">
    <property type="term" value="C:periplasmic space"/>
    <property type="evidence" value="ECO:0007669"/>
    <property type="project" value="UniProtKB-ARBA"/>
</dbReference>
<reference evidence="3" key="1">
    <citation type="submission" date="2023-01" db="EMBL/GenBank/DDBJ databases">
        <title>The diversity of Class Acidimicrobiia in South China Sea sediment environments and the proposal of Iamia marina sp. nov., a novel species of the genus Iamia.</title>
        <authorList>
            <person name="He Y."/>
            <person name="Tian X."/>
        </authorList>
    </citation>
    <scope>NUCLEOTIDE SEQUENCE</scope>
    <source>
        <strain evidence="3">DSM 19957</strain>
    </source>
</reference>
<feature type="chain" id="PRO_5042221898" evidence="1">
    <location>
        <begin position="29"/>
        <end position="548"/>
    </location>
</feature>
<dbReference type="SUPFAM" id="SSF53850">
    <property type="entry name" value="Periplasmic binding protein-like II"/>
    <property type="match status" value="1"/>
</dbReference>
<proteinExistence type="predicted"/>
<keyword evidence="1" id="KW-0732">Signal</keyword>
<sequence length="548" mass="59357">MPHHHTRRLTAALLVVAALASGCGGGKAAAPASDADAGDPVRGGSLTYGLEAETGDGWCLPEAQLAISGIMVARSIYDTLTAPDGDGGYVPYLAEAVEPNEDSTEWTITLRDGVTFHDGTPLTAEVVKDNLDAYRGQYPGRSSLLFVFILDAIDTVEVTGDLEVTVTTTVPWVAFPAFLYSSGRLGIVGQAQLDDPDSCDRELVGTGPFRLESWQRDRELVAVRNPDYWQVAPDGEPYPYLDEIRFQPIVESGQRVNALEAGDIQVMHTSTPDEFVALDALAADGVVDLRDSQDFAEVAFVQINASHPPLDDVRIRRAMAMAIDRDDYQEVITRGQFTMASGPFGPGSIGYLDDAGYPSQDLEEARALVAAHVAENGPLPTITYLDTTDSGARDLAVYLQQSFAEVGIDIELATIQQDAQIDTAISGDYDLTGFRNYPGGDPDELSIWFRSDSPANFGRIDDPEVDALLAEGRSEPDPEARRAIYEELNRRFGEDVWNLWANWTTWRIASAPEVHGYSLDTLPLLPDGSAPFPGLATGHPTMGLWTTA</sequence>
<dbReference type="InterPro" id="IPR039424">
    <property type="entry name" value="SBP_5"/>
</dbReference>
<feature type="domain" description="Solute-binding protein family 5" evidence="2">
    <location>
        <begin position="89"/>
        <end position="455"/>
    </location>
</feature>
<dbReference type="PIRSF" id="PIRSF002741">
    <property type="entry name" value="MppA"/>
    <property type="match status" value="1"/>
</dbReference>
<dbReference type="InterPro" id="IPR030678">
    <property type="entry name" value="Peptide/Ni-bd"/>
</dbReference>
<evidence type="ECO:0000313" key="3">
    <source>
        <dbReference type="EMBL" id="WCO66024.1"/>
    </source>
</evidence>
<dbReference type="Pfam" id="PF00496">
    <property type="entry name" value="SBP_bac_5"/>
    <property type="match status" value="1"/>
</dbReference>
<dbReference type="RefSeq" id="WP_272735550.1">
    <property type="nucleotide sequence ID" value="NZ_CP116942.1"/>
</dbReference>
<dbReference type="Gene3D" id="3.40.190.10">
    <property type="entry name" value="Periplasmic binding protein-like II"/>
    <property type="match status" value="1"/>
</dbReference>
<dbReference type="InterPro" id="IPR000914">
    <property type="entry name" value="SBP_5_dom"/>
</dbReference>
<keyword evidence="4" id="KW-1185">Reference proteome</keyword>
<gene>
    <name evidence="3" type="ORF">PO878_16100</name>
</gene>
<dbReference type="PROSITE" id="PS51257">
    <property type="entry name" value="PROKAR_LIPOPROTEIN"/>
    <property type="match status" value="1"/>
</dbReference>
<dbReference type="Gene3D" id="3.10.105.10">
    <property type="entry name" value="Dipeptide-binding Protein, Domain 3"/>
    <property type="match status" value="1"/>
</dbReference>
<dbReference type="PANTHER" id="PTHR30290">
    <property type="entry name" value="PERIPLASMIC BINDING COMPONENT OF ABC TRANSPORTER"/>
    <property type="match status" value="1"/>
</dbReference>
<dbReference type="KEGG" id="ima:PO878_16100"/>
<accession>A0AAF0BV37</accession>
<dbReference type="EMBL" id="CP116942">
    <property type="protein sequence ID" value="WCO66024.1"/>
    <property type="molecule type" value="Genomic_DNA"/>
</dbReference>
<dbReference type="GO" id="GO:1904680">
    <property type="term" value="F:peptide transmembrane transporter activity"/>
    <property type="evidence" value="ECO:0007669"/>
    <property type="project" value="TreeGrafter"/>
</dbReference>
<evidence type="ECO:0000256" key="1">
    <source>
        <dbReference type="SAM" id="SignalP"/>
    </source>
</evidence>
<evidence type="ECO:0000313" key="4">
    <source>
        <dbReference type="Proteomes" id="UP001216390"/>
    </source>
</evidence>
<name>A0AAF0BV37_9ACTN</name>
<protein>
    <submittedName>
        <fullName evidence="3">ABC transporter substrate-binding protein</fullName>
    </submittedName>
</protein>
<dbReference type="CDD" id="cd00995">
    <property type="entry name" value="PBP2_NikA_DppA_OppA_like"/>
    <property type="match status" value="1"/>
</dbReference>
<feature type="signal peptide" evidence="1">
    <location>
        <begin position="1"/>
        <end position="28"/>
    </location>
</feature>
<dbReference type="AlphaFoldDB" id="A0AAF0BV37"/>
<dbReference type="GO" id="GO:0043190">
    <property type="term" value="C:ATP-binding cassette (ABC) transporter complex"/>
    <property type="evidence" value="ECO:0007669"/>
    <property type="project" value="InterPro"/>
</dbReference>
<dbReference type="Proteomes" id="UP001216390">
    <property type="component" value="Chromosome"/>
</dbReference>
<evidence type="ECO:0000259" key="2">
    <source>
        <dbReference type="Pfam" id="PF00496"/>
    </source>
</evidence>
<dbReference type="GO" id="GO:0015833">
    <property type="term" value="P:peptide transport"/>
    <property type="evidence" value="ECO:0007669"/>
    <property type="project" value="TreeGrafter"/>
</dbReference>
<organism evidence="3 4">
    <name type="scientific">Iamia majanohamensis</name>
    <dbReference type="NCBI Taxonomy" id="467976"/>
    <lineage>
        <taxon>Bacteria</taxon>
        <taxon>Bacillati</taxon>
        <taxon>Actinomycetota</taxon>
        <taxon>Acidimicrobiia</taxon>
        <taxon>Acidimicrobiales</taxon>
        <taxon>Iamiaceae</taxon>
        <taxon>Iamia</taxon>
    </lineage>
</organism>